<dbReference type="Pfam" id="PF10604">
    <property type="entry name" value="Polyketide_cyc2"/>
    <property type="match status" value="1"/>
</dbReference>
<evidence type="ECO:0000313" key="1">
    <source>
        <dbReference type="EMBL" id="MFD2831482.1"/>
    </source>
</evidence>
<dbReference type="EMBL" id="JBHUOQ010000005">
    <property type="protein sequence ID" value="MFD2831482.1"/>
    <property type="molecule type" value="Genomic_DNA"/>
</dbReference>
<proteinExistence type="predicted"/>
<dbReference type="Proteomes" id="UP001597519">
    <property type="component" value="Unassembled WGS sequence"/>
</dbReference>
<dbReference type="InterPro" id="IPR019587">
    <property type="entry name" value="Polyketide_cyclase/dehydratase"/>
</dbReference>
<dbReference type="SUPFAM" id="SSF55961">
    <property type="entry name" value="Bet v1-like"/>
    <property type="match status" value="1"/>
</dbReference>
<comment type="caution">
    <text evidence="1">The sequence shown here is derived from an EMBL/GenBank/DDBJ whole genome shotgun (WGS) entry which is preliminary data.</text>
</comment>
<organism evidence="1 2">
    <name type="scientific">Corticicoccus populi</name>
    <dbReference type="NCBI Taxonomy" id="1812821"/>
    <lineage>
        <taxon>Bacteria</taxon>
        <taxon>Bacillati</taxon>
        <taxon>Bacillota</taxon>
        <taxon>Bacilli</taxon>
        <taxon>Bacillales</taxon>
        <taxon>Staphylococcaceae</taxon>
        <taxon>Corticicoccus</taxon>
    </lineage>
</organism>
<protein>
    <submittedName>
        <fullName evidence="1">SRPBCC family protein</fullName>
    </submittedName>
</protein>
<dbReference type="InterPro" id="IPR023393">
    <property type="entry name" value="START-like_dom_sf"/>
</dbReference>
<evidence type="ECO:0000313" key="2">
    <source>
        <dbReference type="Proteomes" id="UP001597519"/>
    </source>
</evidence>
<gene>
    <name evidence="1" type="ORF">ACFSX4_13480</name>
</gene>
<sequence length="146" mass="16567">MEIYNYHNKQLDAPPENVFKVVNDDAALKNVFGIIENIEYHSEKRRETGTKFRTTLKVAGKTYAFRSEITDYVEARRIEVKSRLKQGTVVTQFTVVPVDTGSEITVKSHLEGSKKGAGIIVGAMKPIINRVMKKELKKLEEEILNV</sequence>
<name>A0ABW5WZL0_9STAP</name>
<keyword evidence="2" id="KW-1185">Reference proteome</keyword>
<dbReference type="RefSeq" id="WP_377775778.1">
    <property type="nucleotide sequence ID" value="NZ_JBHUOQ010000005.1"/>
</dbReference>
<dbReference type="CDD" id="cd07812">
    <property type="entry name" value="SRPBCC"/>
    <property type="match status" value="1"/>
</dbReference>
<accession>A0ABW5WZL0</accession>
<dbReference type="Gene3D" id="3.30.530.20">
    <property type="match status" value="1"/>
</dbReference>
<reference evidence="2" key="1">
    <citation type="journal article" date="2019" name="Int. J. Syst. Evol. Microbiol.">
        <title>The Global Catalogue of Microorganisms (GCM) 10K type strain sequencing project: providing services to taxonomists for standard genome sequencing and annotation.</title>
        <authorList>
            <consortium name="The Broad Institute Genomics Platform"/>
            <consortium name="The Broad Institute Genome Sequencing Center for Infectious Disease"/>
            <person name="Wu L."/>
            <person name="Ma J."/>
        </authorList>
    </citation>
    <scope>NUCLEOTIDE SEQUENCE [LARGE SCALE GENOMIC DNA]</scope>
    <source>
        <strain evidence="2">KCTC 33575</strain>
    </source>
</reference>